<evidence type="ECO:0000256" key="3">
    <source>
        <dbReference type="ARBA" id="ARBA00022692"/>
    </source>
</evidence>
<reference evidence="9" key="1">
    <citation type="submission" date="2017-04" db="EMBL/GenBank/DDBJ databases">
        <title>Genome evolution of the luminous symbionts of deep sea anglerfish.</title>
        <authorList>
            <person name="Hendry T.A."/>
        </authorList>
    </citation>
    <scope>NUCLEOTIDE SEQUENCE [LARGE SCALE GENOMIC DNA]</scope>
</reference>
<evidence type="ECO:0000313" key="9">
    <source>
        <dbReference type="Proteomes" id="UP000218160"/>
    </source>
</evidence>
<dbReference type="InterPro" id="IPR003369">
    <property type="entry name" value="TatA/B/E"/>
</dbReference>
<keyword evidence="7" id="KW-0472">Membrane</keyword>
<name>A0A291B8H6_9GAMM</name>
<keyword evidence="2" id="KW-0813">Transport</keyword>
<comment type="subcellular location">
    <subcellularLocation>
        <location evidence="1">Membrane</location>
        <topology evidence="1">Single-pass membrane protein</topology>
    </subcellularLocation>
</comment>
<evidence type="ECO:0000256" key="2">
    <source>
        <dbReference type="ARBA" id="ARBA00022448"/>
    </source>
</evidence>
<dbReference type="KEGG" id="elux:BTN50_0781"/>
<evidence type="ECO:0000256" key="1">
    <source>
        <dbReference type="ARBA" id="ARBA00004167"/>
    </source>
</evidence>
<accession>A0A291B8H6</accession>
<keyword evidence="3" id="KW-0812">Transmembrane</keyword>
<gene>
    <name evidence="8" type="ORF">BTN50_0781</name>
</gene>
<keyword evidence="9" id="KW-1185">Reference proteome</keyword>
<protein>
    <submittedName>
        <fullName evidence="8">Uncharacterized protein</fullName>
    </submittedName>
</protein>
<evidence type="ECO:0000256" key="6">
    <source>
        <dbReference type="ARBA" id="ARBA00023010"/>
    </source>
</evidence>
<proteinExistence type="predicted"/>
<dbReference type="PRINTS" id="PR01506">
    <property type="entry name" value="TATBPROTEIN"/>
</dbReference>
<dbReference type="Pfam" id="PF02416">
    <property type="entry name" value="TatA_B_E"/>
    <property type="match status" value="1"/>
</dbReference>
<organism evidence="8 9">
    <name type="scientific">Candidatus Enterovibrio altilux</name>
    <dbReference type="NCBI Taxonomy" id="1927128"/>
    <lineage>
        <taxon>Bacteria</taxon>
        <taxon>Pseudomonadati</taxon>
        <taxon>Pseudomonadota</taxon>
        <taxon>Gammaproteobacteria</taxon>
        <taxon>Vibrionales</taxon>
        <taxon>Vibrionaceae</taxon>
        <taxon>Enterovibrio</taxon>
    </lineage>
</organism>
<keyword evidence="4" id="KW-0653">Protein transport</keyword>
<dbReference type="Proteomes" id="UP000218160">
    <property type="component" value="Chromosome 1"/>
</dbReference>
<dbReference type="EMBL" id="CP020660">
    <property type="protein sequence ID" value="ATF09292.1"/>
    <property type="molecule type" value="Genomic_DNA"/>
</dbReference>
<evidence type="ECO:0000256" key="7">
    <source>
        <dbReference type="ARBA" id="ARBA00023136"/>
    </source>
</evidence>
<evidence type="ECO:0000313" key="8">
    <source>
        <dbReference type="EMBL" id="ATF09292.1"/>
    </source>
</evidence>
<keyword evidence="6" id="KW-0811">Translocation</keyword>
<dbReference type="AlphaFoldDB" id="A0A291B8H6"/>
<sequence>MFGISFWKLILSIVIGLVVVGSEKFPPVLRNMFLWMSSVRWITDSMRGTFEHELRIQEQKNNLKKLSR</sequence>
<evidence type="ECO:0000256" key="4">
    <source>
        <dbReference type="ARBA" id="ARBA00022927"/>
    </source>
</evidence>
<keyword evidence="5" id="KW-1133">Transmembrane helix</keyword>
<evidence type="ECO:0000256" key="5">
    <source>
        <dbReference type="ARBA" id="ARBA00022989"/>
    </source>
</evidence>